<comment type="similarity">
    <text evidence="3">Belongs to the aldehyde dehydrogenase family.</text>
</comment>
<dbReference type="InterPro" id="IPR016162">
    <property type="entry name" value="Ald_DH_N"/>
</dbReference>
<organism evidence="5 6">
    <name type="scientific">Mycolicibacterium phlei DSM 43239 = CCUG 21000</name>
    <dbReference type="NCBI Taxonomy" id="1226750"/>
    <lineage>
        <taxon>Bacteria</taxon>
        <taxon>Bacillati</taxon>
        <taxon>Actinomycetota</taxon>
        <taxon>Actinomycetes</taxon>
        <taxon>Mycobacteriales</taxon>
        <taxon>Mycobacteriaceae</taxon>
        <taxon>Mycolicibacterium</taxon>
    </lineage>
</organism>
<feature type="domain" description="Aldehyde dehydrogenase" evidence="4">
    <location>
        <begin position="15"/>
        <end position="472"/>
    </location>
</feature>
<dbReference type="SUPFAM" id="SSF53720">
    <property type="entry name" value="ALDH-like"/>
    <property type="match status" value="1"/>
</dbReference>
<dbReference type="RefSeq" id="WP_003889900.1">
    <property type="nucleotide sequence ID" value="NZ_ANBO01000005.1"/>
</dbReference>
<dbReference type="GO" id="GO:0019145">
    <property type="term" value="F:aminobutyraldehyde dehydrogenase (NAD+) activity"/>
    <property type="evidence" value="ECO:0007669"/>
    <property type="project" value="UniProtKB-EC"/>
</dbReference>
<dbReference type="InterPro" id="IPR015657">
    <property type="entry name" value="Aminobutyraldehyde_DH"/>
</dbReference>
<keyword evidence="1 3" id="KW-0560">Oxidoreductase</keyword>
<dbReference type="PANTHER" id="PTHR11699">
    <property type="entry name" value="ALDEHYDE DEHYDROGENASE-RELATED"/>
    <property type="match status" value="1"/>
</dbReference>
<comment type="caution">
    <text evidence="5">The sequence shown here is derived from an EMBL/GenBank/DDBJ whole genome shotgun (WGS) entry which is preliminary data.</text>
</comment>
<accession>A0A5N5VAB0</accession>
<dbReference type="Gene3D" id="3.40.605.10">
    <property type="entry name" value="Aldehyde Dehydrogenase, Chain A, domain 1"/>
    <property type="match status" value="1"/>
</dbReference>
<gene>
    <name evidence="5" type="ORF">MPHL21000_05320</name>
</gene>
<dbReference type="InterPro" id="IPR015590">
    <property type="entry name" value="Aldehyde_DH_dom"/>
</dbReference>
<dbReference type="Gene3D" id="3.40.309.10">
    <property type="entry name" value="Aldehyde Dehydrogenase, Chain A, domain 2"/>
    <property type="match status" value="1"/>
</dbReference>
<name>A0A5N5VAB0_MYCPH</name>
<dbReference type="InterPro" id="IPR016160">
    <property type="entry name" value="Ald_DH_CS_CYS"/>
</dbReference>
<evidence type="ECO:0000313" key="5">
    <source>
        <dbReference type="EMBL" id="KAB7758815.1"/>
    </source>
</evidence>
<sequence length="477" mass="50593">MTKVQNFIGGELVDSVSGATMPVVDPSTGEQYGTAPVSNEADIDNAFAAAEKAFKDWKRTTPSARQKALLEFADEVEKHAEELVAAEGRNTGKPNHVTMAEEIPPMVDQIRFFAGAARILEGKSAGEYMENHTSWIRREPVGVVGQVAPWNYPMMMAIWKFVPAIAAGNTVVLKPSDTTPVTTVMLAELAAKHLPPGVLNVVCGDRATGAAVVAHPTPQMVSITGSVAAGRAVAASAGGHLKRTHLELGGKAPVIVFDDADIASAAEGIATAGYFNAGQDCTAATRVLAQAGIVDDLTAALAEQARGATTTYGRPADDEDAWVPPVNNPNQLDRVLGFLNDVPSHATVVAGGNRQGDKGFYVEPTVIGGLRQDDRHIQEEIFGPVITVQSFSDEDEALSWANGVEYGLASSVWTKDVSRALRASAALDFGCVWINTHIPLVAEMPHGGFKSSGHGKDLSMYGFEDYTRIKHVMAYTG</sequence>
<dbReference type="Proteomes" id="UP000325690">
    <property type="component" value="Unassembled WGS sequence"/>
</dbReference>
<dbReference type="PROSITE" id="PS00687">
    <property type="entry name" value="ALDEHYDE_DEHYDR_GLU"/>
    <property type="match status" value="1"/>
</dbReference>
<evidence type="ECO:0000256" key="1">
    <source>
        <dbReference type="ARBA" id="ARBA00023002"/>
    </source>
</evidence>
<dbReference type="InterPro" id="IPR016163">
    <property type="entry name" value="Ald_DH_C"/>
</dbReference>
<feature type="active site" evidence="2">
    <location>
        <position position="247"/>
    </location>
</feature>
<evidence type="ECO:0000259" key="4">
    <source>
        <dbReference type="Pfam" id="PF00171"/>
    </source>
</evidence>
<protein>
    <submittedName>
        <fullName evidence="5">Gamma-aminobutyraldehyde dehydrogenase</fullName>
        <ecNumber evidence="5">1.2.1.19</ecNumber>
    </submittedName>
</protein>
<dbReference type="InterPro" id="IPR016161">
    <property type="entry name" value="Ald_DH/histidinol_DH"/>
</dbReference>
<dbReference type="InterPro" id="IPR029510">
    <property type="entry name" value="Ald_DH_CS_GLU"/>
</dbReference>
<dbReference type="FunFam" id="3.40.605.10:FF:000001">
    <property type="entry name" value="Aldehyde dehydrogenase 1"/>
    <property type="match status" value="1"/>
</dbReference>
<evidence type="ECO:0000313" key="6">
    <source>
        <dbReference type="Proteomes" id="UP000325690"/>
    </source>
</evidence>
<dbReference type="Pfam" id="PF00171">
    <property type="entry name" value="Aldedh"/>
    <property type="match status" value="1"/>
</dbReference>
<dbReference type="EC" id="1.2.1.19" evidence="5"/>
<dbReference type="NCBIfam" id="NF010000">
    <property type="entry name" value="PRK13473.1"/>
    <property type="match status" value="1"/>
</dbReference>
<dbReference type="PROSITE" id="PS00070">
    <property type="entry name" value="ALDEHYDE_DEHYDR_CYS"/>
    <property type="match status" value="1"/>
</dbReference>
<proteinExistence type="inferred from homology"/>
<evidence type="ECO:0000256" key="2">
    <source>
        <dbReference type="PROSITE-ProRule" id="PRU10007"/>
    </source>
</evidence>
<dbReference type="AlphaFoldDB" id="A0A5N5VAB0"/>
<evidence type="ECO:0000256" key="3">
    <source>
        <dbReference type="RuleBase" id="RU003345"/>
    </source>
</evidence>
<dbReference type="EMBL" id="ANBP01000004">
    <property type="protein sequence ID" value="KAB7758815.1"/>
    <property type="molecule type" value="Genomic_DNA"/>
</dbReference>
<reference evidence="5 6" key="1">
    <citation type="submission" date="2012-10" db="EMBL/GenBank/DDBJ databases">
        <title>The draft sequence of the Mycobacterium pheli genome.</title>
        <authorList>
            <person name="Pettersson B.M.F."/>
            <person name="Das S."/>
            <person name="Dasgupta S."/>
            <person name="Bhattacharya A."/>
            <person name="Kirsebom L.A."/>
        </authorList>
    </citation>
    <scope>NUCLEOTIDE SEQUENCE [LARGE SCALE GENOMIC DNA]</scope>
    <source>
        <strain evidence="5 6">CCUG 21000</strain>
    </source>
</reference>
<keyword evidence="6" id="KW-1185">Reference proteome</keyword>
<dbReference type="CDD" id="cd07092">
    <property type="entry name" value="ALDH_ABALDH-YdcW"/>
    <property type="match status" value="1"/>
</dbReference>